<gene>
    <name evidence="1" type="ORF">B0H16DRAFT_1800028</name>
</gene>
<keyword evidence="2" id="KW-1185">Reference proteome</keyword>
<organism evidence="1 2">
    <name type="scientific">Mycena metata</name>
    <dbReference type="NCBI Taxonomy" id="1033252"/>
    <lineage>
        <taxon>Eukaryota</taxon>
        <taxon>Fungi</taxon>
        <taxon>Dikarya</taxon>
        <taxon>Basidiomycota</taxon>
        <taxon>Agaricomycotina</taxon>
        <taxon>Agaricomycetes</taxon>
        <taxon>Agaricomycetidae</taxon>
        <taxon>Agaricales</taxon>
        <taxon>Marasmiineae</taxon>
        <taxon>Mycenaceae</taxon>
        <taxon>Mycena</taxon>
    </lineage>
</organism>
<comment type="caution">
    <text evidence="1">The sequence shown here is derived from an EMBL/GenBank/DDBJ whole genome shotgun (WGS) entry which is preliminary data.</text>
</comment>
<dbReference type="EMBL" id="JARKIB010000280">
    <property type="protein sequence ID" value="KAJ7717198.1"/>
    <property type="molecule type" value="Genomic_DNA"/>
</dbReference>
<reference evidence="1" key="1">
    <citation type="submission" date="2023-03" db="EMBL/GenBank/DDBJ databases">
        <title>Massive genome expansion in bonnet fungi (Mycena s.s.) driven by repeated elements and novel gene families across ecological guilds.</title>
        <authorList>
            <consortium name="Lawrence Berkeley National Laboratory"/>
            <person name="Harder C.B."/>
            <person name="Miyauchi S."/>
            <person name="Viragh M."/>
            <person name="Kuo A."/>
            <person name="Thoen E."/>
            <person name="Andreopoulos B."/>
            <person name="Lu D."/>
            <person name="Skrede I."/>
            <person name="Drula E."/>
            <person name="Henrissat B."/>
            <person name="Morin E."/>
            <person name="Kohler A."/>
            <person name="Barry K."/>
            <person name="LaButti K."/>
            <person name="Morin E."/>
            <person name="Salamov A."/>
            <person name="Lipzen A."/>
            <person name="Mereny Z."/>
            <person name="Hegedus B."/>
            <person name="Baldrian P."/>
            <person name="Stursova M."/>
            <person name="Weitz H."/>
            <person name="Taylor A."/>
            <person name="Grigoriev I.V."/>
            <person name="Nagy L.G."/>
            <person name="Martin F."/>
            <person name="Kauserud H."/>
        </authorList>
    </citation>
    <scope>NUCLEOTIDE SEQUENCE</scope>
    <source>
        <strain evidence="1">CBHHK182m</strain>
    </source>
</reference>
<accession>A0AAD7HBU6</accession>
<name>A0AAD7HBU6_9AGAR</name>
<protein>
    <submittedName>
        <fullName evidence="1">Uncharacterized protein</fullName>
    </submittedName>
</protein>
<sequence length="264" mass="30485">MLQENNRHKDILNTPKILFARTVLQDQDLYAVAAVRGRRQVALQYREVIDTMVADKNNKLRKYELNDLKWITISDLHRILKMRPIDFAFLCTNTFTALQGVDTEILLRGCGHHRSRPSPAIKLALLLQGQKIMNKYYAKSDDSHTYHIAMILHSGFKTKYFKHYSWEQEWIDEAIYIYVAEADLAEAEANSNTGNSSEVSVDVTDFFDISLAPDHQGENCKLLDYLSQPIEGTTDLLQWWYDHKSCSVLDGAGLPQYSYYIYCC</sequence>
<proteinExistence type="predicted"/>
<dbReference type="Proteomes" id="UP001215598">
    <property type="component" value="Unassembled WGS sequence"/>
</dbReference>
<evidence type="ECO:0000313" key="1">
    <source>
        <dbReference type="EMBL" id="KAJ7717198.1"/>
    </source>
</evidence>
<evidence type="ECO:0000313" key="2">
    <source>
        <dbReference type="Proteomes" id="UP001215598"/>
    </source>
</evidence>
<dbReference type="AlphaFoldDB" id="A0AAD7HBU6"/>